<dbReference type="Proteomes" id="UP000653644">
    <property type="component" value="Unassembled WGS sequence"/>
</dbReference>
<dbReference type="EMBL" id="BMVN01000026">
    <property type="protein sequence ID" value="GHA48450.1"/>
    <property type="molecule type" value="Genomic_DNA"/>
</dbReference>
<gene>
    <name evidence="2" type="ORF">GCM10010345_61320</name>
</gene>
<accession>A0ABQ3CXD5</accession>
<keyword evidence="3" id="KW-1185">Reference proteome</keyword>
<evidence type="ECO:0000256" key="1">
    <source>
        <dbReference type="SAM" id="MobiDB-lite"/>
    </source>
</evidence>
<dbReference type="Gene3D" id="3.40.50.200">
    <property type="entry name" value="Peptidase S8/S53 domain"/>
    <property type="match status" value="1"/>
</dbReference>
<name>A0ABQ3CXD5_9ACTN</name>
<feature type="compositionally biased region" description="Basic and acidic residues" evidence="1">
    <location>
        <begin position="7"/>
        <end position="24"/>
    </location>
</feature>
<proteinExistence type="predicted"/>
<comment type="caution">
    <text evidence="2">The sequence shown here is derived from an EMBL/GenBank/DDBJ whole genome shotgun (WGS) entry which is preliminary data.</text>
</comment>
<organism evidence="2 3">
    <name type="scientific">Streptomyces canarius</name>
    <dbReference type="NCBI Taxonomy" id="285453"/>
    <lineage>
        <taxon>Bacteria</taxon>
        <taxon>Bacillati</taxon>
        <taxon>Actinomycetota</taxon>
        <taxon>Actinomycetes</taxon>
        <taxon>Kitasatosporales</taxon>
        <taxon>Streptomycetaceae</taxon>
        <taxon>Streptomyces</taxon>
    </lineage>
</organism>
<sequence>MRSGGASRRDGRRSPRRTECDRQPRPRNLPNSYPYAHPRNFFDITTGAADGFAAVPGYDAPTGIGTPNGVAGLSDPSDGGYGAA</sequence>
<dbReference type="InterPro" id="IPR036852">
    <property type="entry name" value="Peptidase_S8/S53_dom_sf"/>
</dbReference>
<protein>
    <submittedName>
        <fullName evidence="2">Uncharacterized protein</fullName>
    </submittedName>
</protein>
<feature type="region of interest" description="Disordered" evidence="1">
    <location>
        <begin position="62"/>
        <end position="84"/>
    </location>
</feature>
<reference evidence="3" key="1">
    <citation type="journal article" date="2019" name="Int. J. Syst. Evol. Microbiol.">
        <title>The Global Catalogue of Microorganisms (GCM) 10K type strain sequencing project: providing services to taxonomists for standard genome sequencing and annotation.</title>
        <authorList>
            <consortium name="The Broad Institute Genomics Platform"/>
            <consortium name="The Broad Institute Genome Sequencing Center for Infectious Disease"/>
            <person name="Wu L."/>
            <person name="Ma J."/>
        </authorList>
    </citation>
    <scope>NUCLEOTIDE SEQUENCE [LARGE SCALE GENOMIC DNA]</scope>
    <source>
        <strain evidence="3">JCM 4733</strain>
    </source>
</reference>
<feature type="region of interest" description="Disordered" evidence="1">
    <location>
        <begin position="1"/>
        <end position="37"/>
    </location>
</feature>
<evidence type="ECO:0000313" key="2">
    <source>
        <dbReference type="EMBL" id="GHA48450.1"/>
    </source>
</evidence>
<evidence type="ECO:0000313" key="3">
    <source>
        <dbReference type="Proteomes" id="UP000653644"/>
    </source>
</evidence>